<comment type="similarity">
    <text evidence="2">Belongs to the autoinducer-2 exporter (AI-2E) (TC 2.A.86) family.</text>
</comment>
<keyword evidence="3" id="KW-0813">Transport</keyword>
<feature type="transmembrane region" description="Helical" evidence="8">
    <location>
        <begin position="256"/>
        <end position="277"/>
    </location>
</feature>
<keyword evidence="10" id="KW-1185">Reference proteome</keyword>
<dbReference type="EMBL" id="BNAU01000006">
    <property type="protein sequence ID" value="GHF10977.1"/>
    <property type="molecule type" value="Genomic_DNA"/>
</dbReference>
<feature type="transmembrane region" description="Helical" evidence="8">
    <location>
        <begin position="171"/>
        <end position="198"/>
    </location>
</feature>
<feature type="transmembrane region" description="Helical" evidence="8">
    <location>
        <begin position="320"/>
        <end position="343"/>
    </location>
</feature>
<accession>A0ABQ3J8N2</accession>
<name>A0ABQ3J8N2_9PSEU</name>
<proteinExistence type="inferred from homology"/>
<reference evidence="10" key="1">
    <citation type="journal article" date="2019" name="Int. J. Syst. Evol. Microbiol.">
        <title>The Global Catalogue of Microorganisms (GCM) 10K type strain sequencing project: providing services to taxonomists for standard genome sequencing and annotation.</title>
        <authorList>
            <consortium name="The Broad Institute Genomics Platform"/>
            <consortium name="The Broad Institute Genome Sequencing Center for Infectious Disease"/>
            <person name="Wu L."/>
            <person name="Ma J."/>
        </authorList>
    </citation>
    <scope>NUCLEOTIDE SEQUENCE [LARGE SCALE GENOMIC DNA]</scope>
    <source>
        <strain evidence="10">CGMCC 4.7677</strain>
    </source>
</reference>
<evidence type="ECO:0000256" key="1">
    <source>
        <dbReference type="ARBA" id="ARBA00004651"/>
    </source>
</evidence>
<protein>
    <submittedName>
        <fullName evidence="9">AI-2E family transporter</fullName>
    </submittedName>
</protein>
<evidence type="ECO:0000256" key="5">
    <source>
        <dbReference type="ARBA" id="ARBA00022692"/>
    </source>
</evidence>
<keyword evidence="6 8" id="KW-1133">Transmembrane helix</keyword>
<dbReference type="PANTHER" id="PTHR21716">
    <property type="entry name" value="TRANSMEMBRANE PROTEIN"/>
    <property type="match status" value="1"/>
</dbReference>
<feature type="transmembrane region" description="Helical" evidence="8">
    <location>
        <begin position="21"/>
        <end position="42"/>
    </location>
</feature>
<comment type="caution">
    <text evidence="9">The sequence shown here is derived from an EMBL/GenBank/DDBJ whole genome shotgun (WGS) entry which is preliminary data.</text>
</comment>
<evidence type="ECO:0000256" key="2">
    <source>
        <dbReference type="ARBA" id="ARBA00009773"/>
    </source>
</evidence>
<keyword evidence="7 8" id="KW-0472">Membrane</keyword>
<dbReference type="Pfam" id="PF01594">
    <property type="entry name" value="AI-2E_transport"/>
    <property type="match status" value="1"/>
</dbReference>
<dbReference type="PANTHER" id="PTHR21716:SF53">
    <property type="entry name" value="PERMEASE PERM-RELATED"/>
    <property type="match status" value="1"/>
</dbReference>
<feature type="transmembrane region" description="Helical" evidence="8">
    <location>
        <begin position="219"/>
        <end position="250"/>
    </location>
</feature>
<dbReference type="InterPro" id="IPR002549">
    <property type="entry name" value="AI-2E-like"/>
</dbReference>
<sequence length="392" mass="40947">MSEPQPPKYGFLSDDSVVPRGLRVSAAFSWRLLVVAAAGYLILRLLAFLSVVVIPVAIALLLAALLAPAVARLVQVRVPRGLATAIVLVGGLAVLGGMLAFVVINVTDGLPALTSQVNNSLNQIRDWLINDLHLKQEQIQQFLDNSISFLQDNQAAFTSSAVTTATTVGEILTGFVLTLFVTIFFLAGGEKIWSWLMLGIPGQVRQRVDVAGRRGFASLVAFVRATAAVAVVDAVGVGIGLAILGVPLAIPLSTLVFLGAFIPIFGAVITGAVAVLVALVTKGFVTALIVLAILIAVMQLESHILQPLLLGRAVKLHPLAVVLGIAAGLVIYGIPGALLAVPLMSIVNAGVRSLLHEVDPDPADVDVLHDIEAVPNADPAESDEEPGEPDKS</sequence>
<evidence type="ECO:0000256" key="6">
    <source>
        <dbReference type="ARBA" id="ARBA00022989"/>
    </source>
</evidence>
<comment type="subcellular location">
    <subcellularLocation>
        <location evidence="1">Cell membrane</location>
        <topology evidence="1">Multi-pass membrane protein</topology>
    </subcellularLocation>
</comment>
<keyword evidence="5 8" id="KW-0812">Transmembrane</keyword>
<feature type="transmembrane region" description="Helical" evidence="8">
    <location>
        <begin position="82"/>
        <end position="104"/>
    </location>
</feature>
<evidence type="ECO:0000313" key="10">
    <source>
        <dbReference type="Proteomes" id="UP000605897"/>
    </source>
</evidence>
<keyword evidence="4" id="KW-1003">Cell membrane</keyword>
<feature type="transmembrane region" description="Helical" evidence="8">
    <location>
        <begin position="48"/>
        <end position="70"/>
    </location>
</feature>
<gene>
    <name evidence="9" type="ORF">GCM10017786_50820</name>
</gene>
<evidence type="ECO:0000256" key="8">
    <source>
        <dbReference type="SAM" id="Phobius"/>
    </source>
</evidence>
<organism evidence="9 10">
    <name type="scientific">Amycolatopsis deserti</name>
    <dbReference type="NCBI Taxonomy" id="185696"/>
    <lineage>
        <taxon>Bacteria</taxon>
        <taxon>Bacillati</taxon>
        <taxon>Actinomycetota</taxon>
        <taxon>Actinomycetes</taxon>
        <taxon>Pseudonocardiales</taxon>
        <taxon>Pseudonocardiaceae</taxon>
        <taxon>Amycolatopsis</taxon>
    </lineage>
</organism>
<evidence type="ECO:0000256" key="3">
    <source>
        <dbReference type="ARBA" id="ARBA00022448"/>
    </source>
</evidence>
<dbReference type="Proteomes" id="UP000605897">
    <property type="component" value="Unassembled WGS sequence"/>
</dbReference>
<evidence type="ECO:0000256" key="7">
    <source>
        <dbReference type="ARBA" id="ARBA00023136"/>
    </source>
</evidence>
<feature type="transmembrane region" description="Helical" evidence="8">
    <location>
        <begin position="284"/>
        <end position="300"/>
    </location>
</feature>
<dbReference type="RefSeq" id="WP_191247133.1">
    <property type="nucleotide sequence ID" value="NZ_BNAU01000006.1"/>
</dbReference>
<evidence type="ECO:0000256" key="4">
    <source>
        <dbReference type="ARBA" id="ARBA00022475"/>
    </source>
</evidence>
<evidence type="ECO:0000313" key="9">
    <source>
        <dbReference type="EMBL" id="GHF10977.1"/>
    </source>
</evidence>